<name>A0A0L7KNF8_OPEBR</name>
<comment type="caution">
    <text evidence="3">The sequence shown here is derived from an EMBL/GenBank/DDBJ whole genome shotgun (WGS) entry which is preliminary data.</text>
</comment>
<dbReference type="Gene3D" id="3.40.50.1820">
    <property type="entry name" value="alpha/beta hydrolase"/>
    <property type="match status" value="1"/>
</dbReference>
<dbReference type="InterPro" id="IPR029058">
    <property type="entry name" value="AB_hydrolase_fold"/>
</dbReference>
<feature type="non-terminal residue" evidence="3">
    <location>
        <position position="58"/>
    </location>
</feature>
<keyword evidence="4" id="KW-1185">Reference proteome</keyword>
<gene>
    <name evidence="3" type="ORF">OBRU01_23573</name>
</gene>
<reference evidence="3 4" key="1">
    <citation type="journal article" date="2015" name="Genome Biol. Evol.">
        <title>The genome of winter moth (Operophtera brumata) provides a genomic perspective on sexual dimorphism and phenology.</title>
        <authorList>
            <person name="Derks M.F."/>
            <person name="Smit S."/>
            <person name="Salis L."/>
            <person name="Schijlen E."/>
            <person name="Bossers A."/>
            <person name="Mateman C."/>
            <person name="Pijl A.S."/>
            <person name="de Ridder D."/>
            <person name="Groenen M.A."/>
            <person name="Visser M.E."/>
            <person name="Megens H.J."/>
        </authorList>
    </citation>
    <scope>NUCLEOTIDE SEQUENCE [LARGE SCALE GENOMIC DNA]</scope>
    <source>
        <strain evidence="3">WM2013NL</strain>
        <tissue evidence="3">Head and thorax</tissue>
    </source>
</reference>
<dbReference type="Proteomes" id="UP000037510">
    <property type="component" value="Unassembled WGS sequence"/>
</dbReference>
<dbReference type="Pfam" id="PF00135">
    <property type="entry name" value="COesterase"/>
    <property type="match status" value="1"/>
</dbReference>
<sequence>MTQVKVTQGWLEGEELDLVTRDGKYYSFKGIPYAEPPLGKLRFKVSPSYQLTKDPNPL</sequence>
<proteinExistence type="predicted"/>
<dbReference type="SUPFAM" id="SSF53474">
    <property type="entry name" value="alpha/beta-Hydrolases"/>
    <property type="match status" value="1"/>
</dbReference>
<keyword evidence="1" id="KW-0325">Glycoprotein</keyword>
<organism evidence="3 4">
    <name type="scientific">Operophtera brumata</name>
    <name type="common">Winter moth</name>
    <name type="synonym">Phalaena brumata</name>
    <dbReference type="NCBI Taxonomy" id="104452"/>
    <lineage>
        <taxon>Eukaryota</taxon>
        <taxon>Metazoa</taxon>
        <taxon>Ecdysozoa</taxon>
        <taxon>Arthropoda</taxon>
        <taxon>Hexapoda</taxon>
        <taxon>Insecta</taxon>
        <taxon>Pterygota</taxon>
        <taxon>Neoptera</taxon>
        <taxon>Endopterygota</taxon>
        <taxon>Lepidoptera</taxon>
        <taxon>Glossata</taxon>
        <taxon>Ditrysia</taxon>
        <taxon>Geometroidea</taxon>
        <taxon>Geometridae</taxon>
        <taxon>Larentiinae</taxon>
        <taxon>Operophtera</taxon>
    </lineage>
</organism>
<evidence type="ECO:0000259" key="2">
    <source>
        <dbReference type="Pfam" id="PF00135"/>
    </source>
</evidence>
<accession>A0A0L7KNF8</accession>
<evidence type="ECO:0000256" key="1">
    <source>
        <dbReference type="ARBA" id="ARBA00023180"/>
    </source>
</evidence>
<dbReference type="InterPro" id="IPR002018">
    <property type="entry name" value="CarbesteraseB"/>
</dbReference>
<dbReference type="EMBL" id="JTDY01007971">
    <property type="protein sequence ID" value="KOB64828.1"/>
    <property type="molecule type" value="Genomic_DNA"/>
</dbReference>
<protein>
    <submittedName>
        <fullName evidence="3">Carboxylesterase</fullName>
    </submittedName>
</protein>
<dbReference type="AlphaFoldDB" id="A0A0L7KNF8"/>
<feature type="domain" description="Carboxylesterase type B" evidence="2">
    <location>
        <begin position="2"/>
        <end position="45"/>
    </location>
</feature>
<evidence type="ECO:0000313" key="4">
    <source>
        <dbReference type="Proteomes" id="UP000037510"/>
    </source>
</evidence>
<evidence type="ECO:0000313" key="3">
    <source>
        <dbReference type="EMBL" id="KOB64828.1"/>
    </source>
</evidence>